<proteinExistence type="predicted"/>
<dbReference type="Proteomes" id="UP001603857">
    <property type="component" value="Unassembled WGS sequence"/>
</dbReference>
<dbReference type="EMBL" id="JBGMDY010000002">
    <property type="protein sequence ID" value="KAL2343209.1"/>
    <property type="molecule type" value="Genomic_DNA"/>
</dbReference>
<protein>
    <submittedName>
        <fullName evidence="1">Uncharacterized protein</fullName>
    </submittedName>
</protein>
<evidence type="ECO:0000313" key="1">
    <source>
        <dbReference type="EMBL" id="KAL2343209.1"/>
    </source>
</evidence>
<evidence type="ECO:0000313" key="2">
    <source>
        <dbReference type="Proteomes" id="UP001603857"/>
    </source>
</evidence>
<keyword evidence="2" id="KW-1185">Reference proteome</keyword>
<name>A0ABD1N547_9FABA</name>
<comment type="caution">
    <text evidence="1">The sequence shown here is derived from an EMBL/GenBank/DDBJ whole genome shotgun (WGS) entry which is preliminary data.</text>
</comment>
<sequence>MVVFSKADALIKFCWHSIFLERIRCLLIKRCNKVLTIVSADTSGNTVNGIVILANLEHNGAIQNFSQLQKSELEDCSKIEELITVRENIQGEKEVLRKLEMLLLVNLADFKTICSNHTLAWSFLEIHNCPKLKTLPLRTDNATNLKTIKGQKDWWDELEWTNNDEVYQRLQPIFIASN</sequence>
<reference evidence="1 2" key="1">
    <citation type="submission" date="2024-08" db="EMBL/GenBank/DDBJ databases">
        <title>Insights into the chromosomal genome structure of Flemingia macrophylla.</title>
        <authorList>
            <person name="Ding Y."/>
            <person name="Zhao Y."/>
            <person name="Bi W."/>
            <person name="Wu M."/>
            <person name="Zhao G."/>
            <person name="Gong Y."/>
            <person name="Li W."/>
            <person name="Zhang P."/>
        </authorList>
    </citation>
    <scope>NUCLEOTIDE SEQUENCE [LARGE SCALE GENOMIC DNA]</scope>
    <source>
        <strain evidence="1">DYQJB</strain>
        <tissue evidence="1">Leaf</tissue>
    </source>
</reference>
<gene>
    <name evidence="1" type="ORF">Fmac_004494</name>
</gene>
<organism evidence="1 2">
    <name type="scientific">Flemingia macrophylla</name>
    <dbReference type="NCBI Taxonomy" id="520843"/>
    <lineage>
        <taxon>Eukaryota</taxon>
        <taxon>Viridiplantae</taxon>
        <taxon>Streptophyta</taxon>
        <taxon>Embryophyta</taxon>
        <taxon>Tracheophyta</taxon>
        <taxon>Spermatophyta</taxon>
        <taxon>Magnoliopsida</taxon>
        <taxon>eudicotyledons</taxon>
        <taxon>Gunneridae</taxon>
        <taxon>Pentapetalae</taxon>
        <taxon>rosids</taxon>
        <taxon>fabids</taxon>
        <taxon>Fabales</taxon>
        <taxon>Fabaceae</taxon>
        <taxon>Papilionoideae</taxon>
        <taxon>50 kb inversion clade</taxon>
        <taxon>NPAAA clade</taxon>
        <taxon>indigoferoid/millettioid clade</taxon>
        <taxon>Phaseoleae</taxon>
        <taxon>Flemingia</taxon>
    </lineage>
</organism>
<dbReference type="AlphaFoldDB" id="A0ABD1N547"/>
<accession>A0ABD1N547</accession>